<feature type="binding site" evidence="5">
    <location>
        <begin position="161"/>
        <end position="162"/>
    </location>
    <ligand>
        <name>dUMP</name>
        <dbReference type="ChEBI" id="CHEBI:246422"/>
        <note>ligand shared between dimeric partners</note>
    </ligand>
</feature>
<keyword evidence="3 5" id="KW-0808">Transferase</keyword>
<evidence type="ECO:0000259" key="7">
    <source>
        <dbReference type="Pfam" id="PF00303"/>
    </source>
</evidence>
<dbReference type="NCBIfam" id="NF002496">
    <property type="entry name" value="PRK01827.1-2"/>
    <property type="match status" value="1"/>
</dbReference>
<evidence type="ECO:0000256" key="1">
    <source>
        <dbReference type="ARBA" id="ARBA00011947"/>
    </source>
</evidence>
<dbReference type="GO" id="GO:0004799">
    <property type="term" value="F:thymidylate synthase activity"/>
    <property type="evidence" value="ECO:0007669"/>
    <property type="project" value="UniProtKB-UniRule"/>
</dbReference>
<organism evidence="8 9">
    <name type="scientific">Candidatus Woesebacteria bacterium GW2011_GWA1_39_21</name>
    <dbReference type="NCBI Taxonomy" id="1618550"/>
    <lineage>
        <taxon>Bacteria</taxon>
        <taxon>Candidatus Woeseibacteriota</taxon>
    </lineage>
</organism>
<evidence type="ECO:0000313" key="9">
    <source>
        <dbReference type="Proteomes" id="UP000034246"/>
    </source>
</evidence>
<keyword evidence="4 5" id="KW-0545">Nucleotide biosynthesis</keyword>
<feature type="active site" description="Nucleophile" evidence="5">
    <location>
        <position position="181"/>
    </location>
</feature>
<dbReference type="PANTHER" id="PTHR11548">
    <property type="entry name" value="THYMIDYLATE SYNTHASE 1"/>
    <property type="match status" value="1"/>
</dbReference>
<dbReference type="PROSITE" id="PS00091">
    <property type="entry name" value="THYMIDYLATE_SYNTHASE"/>
    <property type="match status" value="1"/>
</dbReference>
<dbReference type="STRING" id="1618550.UT39_C0018G0045"/>
<sequence length="299" mass="34832">MLQYQNLLSDILENGVVEHHERTGTGTKKVFGRLLTFDLSKGYPLLTTKKMFTKGIIYELLWMISGNSNIRYLVQNGVNIWNEWPYQNYLKANKLERKFPMYGQKWLDEKNNFIEKIKSNGKFAEKWGECGPFYGVQWRNFSGVDQLSNVISEIKKYPGSRRLIVNAWNAPLIDKMALPPCHVMYQFNVSKNKLSCMMYQRSVDTFLGLPFNIASYALLTLMVTQVTGYKPGNLVMALADTHLYLNHVKQAKEQIKRKPYKLPKMKLNPKVKSLFDFKFEDFELVNYKFHPPIKADISV</sequence>
<dbReference type="UniPathway" id="UPA00575"/>
<feature type="binding site" evidence="5">
    <location>
        <position position="204"/>
    </location>
    <ligand>
        <name>(6R)-5,10-methylene-5,6,7,8-tetrahydrofolate</name>
        <dbReference type="ChEBI" id="CHEBI:15636"/>
    </ligand>
</feature>
<comment type="catalytic activity">
    <reaction evidence="5">
        <text>dUMP + (6R)-5,10-methylene-5,6,7,8-tetrahydrofolate = 7,8-dihydrofolate + dTMP</text>
        <dbReference type="Rhea" id="RHEA:12104"/>
        <dbReference type="ChEBI" id="CHEBI:15636"/>
        <dbReference type="ChEBI" id="CHEBI:57451"/>
        <dbReference type="ChEBI" id="CHEBI:63528"/>
        <dbReference type="ChEBI" id="CHEBI:246422"/>
        <dbReference type="EC" id="2.1.1.45"/>
    </reaction>
</comment>
<feature type="binding site" description="in other chain" evidence="5">
    <location>
        <position position="212"/>
    </location>
    <ligand>
        <name>dUMP</name>
        <dbReference type="ChEBI" id="CHEBI:246422"/>
        <note>ligand shared between dimeric partners</note>
    </ligand>
</feature>
<dbReference type="PRINTS" id="PR00108">
    <property type="entry name" value="THYMDSNTHASE"/>
</dbReference>
<dbReference type="PATRIC" id="fig|1618550.3.peg.977"/>
<comment type="pathway">
    <text evidence="5">Pyrimidine metabolism; dTTP biosynthesis.</text>
</comment>
<dbReference type="GO" id="GO:0006231">
    <property type="term" value="P:dTMP biosynthetic process"/>
    <property type="evidence" value="ECO:0007669"/>
    <property type="project" value="UniProtKB-UniRule"/>
</dbReference>
<name>A0A0G0RA33_9BACT</name>
<dbReference type="PANTHER" id="PTHR11548:SF1">
    <property type="entry name" value="THYMIDYLATE SYNTHASE 1"/>
    <property type="match status" value="1"/>
</dbReference>
<protein>
    <recommendedName>
        <fullName evidence="1 5">Thymidylate synthase</fullName>
        <shortName evidence="5">TS</shortName>
        <shortName evidence="5">TSase</shortName>
        <ecNumber evidence="1 5">2.1.1.45</ecNumber>
    </recommendedName>
</protein>
<dbReference type="CDD" id="cd00351">
    <property type="entry name" value="TS_Pyrimidine_HMase"/>
    <property type="match status" value="1"/>
</dbReference>
<dbReference type="InterPro" id="IPR000398">
    <property type="entry name" value="Thymidylate_synthase"/>
</dbReference>
<feature type="binding site" description="in other chain" evidence="5">
    <location>
        <begin position="201"/>
        <end position="204"/>
    </location>
    <ligand>
        <name>dUMP</name>
        <dbReference type="ChEBI" id="CHEBI:246422"/>
        <note>ligand shared between dimeric partners</note>
    </ligand>
</feature>
<comment type="subunit">
    <text evidence="5">Homodimer.</text>
</comment>
<evidence type="ECO:0000256" key="5">
    <source>
        <dbReference type="HAMAP-Rule" id="MF_00008"/>
    </source>
</evidence>
<gene>
    <name evidence="5" type="primary">thyA</name>
    <name evidence="8" type="ORF">UT39_C0018G0045</name>
</gene>
<dbReference type="Pfam" id="PF00303">
    <property type="entry name" value="Thymidylat_synt"/>
    <property type="match status" value="1"/>
</dbReference>
<feature type="binding site" evidence="5">
    <location>
        <position position="298"/>
    </location>
    <ligand>
        <name>(6R)-5,10-methylene-5,6,7,8-tetrahydrofolate</name>
        <dbReference type="ChEBI" id="CHEBI:15636"/>
    </ligand>
</feature>
<dbReference type="InterPro" id="IPR023451">
    <property type="entry name" value="Thymidate_synth/dCMP_Mease_dom"/>
</dbReference>
<evidence type="ECO:0000256" key="3">
    <source>
        <dbReference type="ARBA" id="ARBA00022679"/>
    </source>
</evidence>
<dbReference type="SUPFAM" id="SSF55831">
    <property type="entry name" value="Thymidylate synthase/dCMP hydroxymethylase"/>
    <property type="match status" value="1"/>
</dbReference>
<dbReference type="GO" id="GO:0032259">
    <property type="term" value="P:methylation"/>
    <property type="evidence" value="ECO:0007669"/>
    <property type="project" value="UniProtKB-KW"/>
</dbReference>
<dbReference type="NCBIfam" id="TIGR03284">
    <property type="entry name" value="thym_sym"/>
    <property type="match status" value="1"/>
</dbReference>
<dbReference type="Proteomes" id="UP000034246">
    <property type="component" value="Unassembled WGS sequence"/>
</dbReference>
<feature type="active site" evidence="6">
    <location>
        <position position="181"/>
    </location>
</feature>
<proteinExistence type="inferred from homology"/>
<comment type="similarity">
    <text evidence="5">Belongs to the thymidylate synthase family. Bacterial-type ThyA subfamily.</text>
</comment>
<dbReference type="AlphaFoldDB" id="A0A0G0RA33"/>
<dbReference type="InterPro" id="IPR045097">
    <property type="entry name" value="Thymidate_synth/dCMP_Mease"/>
</dbReference>
<evidence type="ECO:0000256" key="2">
    <source>
        <dbReference type="ARBA" id="ARBA00022603"/>
    </source>
</evidence>
<keyword evidence="2 5" id="KW-0489">Methyltransferase</keyword>
<dbReference type="InterPro" id="IPR036926">
    <property type="entry name" value="Thymidate_synth/dCMP_Mease_sf"/>
</dbReference>
<feature type="domain" description="Thymidylate synthase/dCMP hydroxymethylase" evidence="7">
    <location>
        <begin position="3"/>
        <end position="299"/>
    </location>
</feature>
<reference evidence="8 9" key="1">
    <citation type="journal article" date="2015" name="Nature">
        <title>rRNA introns, odd ribosomes, and small enigmatic genomes across a large radiation of phyla.</title>
        <authorList>
            <person name="Brown C.T."/>
            <person name="Hug L.A."/>
            <person name="Thomas B.C."/>
            <person name="Sharon I."/>
            <person name="Castelle C.J."/>
            <person name="Singh A."/>
            <person name="Wilkins M.J."/>
            <person name="Williams K.H."/>
            <person name="Banfield J.F."/>
        </authorList>
    </citation>
    <scope>NUCLEOTIDE SEQUENCE [LARGE SCALE GENOMIC DNA]</scope>
</reference>
<dbReference type="GO" id="GO:0005829">
    <property type="term" value="C:cytosol"/>
    <property type="evidence" value="ECO:0007669"/>
    <property type="project" value="TreeGrafter"/>
</dbReference>
<dbReference type="Gene3D" id="3.30.572.10">
    <property type="entry name" value="Thymidylate synthase/dCMP hydroxymethylase domain"/>
    <property type="match status" value="1"/>
</dbReference>
<evidence type="ECO:0000256" key="6">
    <source>
        <dbReference type="PROSITE-ProRule" id="PRU10016"/>
    </source>
</evidence>
<feature type="binding site" description="in other chain" evidence="5">
    <location>
        <begin position="242"/>
        <end position="244"/>
    </location>
    <ligand>
        <name>dUMP</name>
        <dbReference type="ChEBI" id="CHEBI:246422"/>
        <note>ligand shared between dimeric partners</note>
    </ligand>
</feature>
<comment type="caution">
    <text evidence="5">Lacks conserved residue(s) required for the propagation of feature annotation.</text>
</comment>
<evidence type="ECO:0000256" key="4">
    <source>
        <dbReference type="ARBA" id="ARBA00022727"/>
    </source>
</evidence>
<dbReference type="EMBL" id="LBWP01000018">
    <property type="protein sequence ID" value="KKR10572.1"/>
    <property type="molecule type" value="Genomic_DNA"/>
</dbReference>
<accession>A0A0G0RA33</accession>
<keyword evidence="5" id="KW-0963">Cytoplasm</keyword>
<dbReference type="EC" id="2.1.1.45" evidence="1 5"/>
<comment type="subcellular location">
    <subcellularLocation>
        <location evidence="5">Cytoplasm</location>
    </subcellularLocation>
</comment>
<comment type="caution">
    <text evidence="8">The sequence shown here is derived from an EMBL/GenBank/DDBJ whole genome shotgun (WGS) entry which is preliminary data.</text>
</comment>
<dbReference type="InterPro" id="IPR020940">
    <property type="entry name" value="Thymidylate_synthase_AS"/>
</dbReference>
<dbReference type="GO" id="GO:0006235">
    <property type="term" value="P:dTTP biosynthetic process"/>
    <property type="evidence" value="ECO:0007669"/>
    <property type="project" value="UniProtKB-UniRule"/>
</dbReference>
<comment type="function">
    <text evidence="5">Catalyzes the reductive methylation of 2'-deoxyuridine-5'-monophosphate (dUMP) to 2'-deoxythymidine-5'-monophosphate (dTMP) while utilizing 5,10-methylenetetrahydrofolate (mTHF) as the methyl donor and reductant in the reaction, yielding dihydrofolate (DHF) as a by-product. This enzymatic reaction provides an intracellular de novo source of dTMP, an essential precursor for DNA biosynthesis.</text>
</comment>
<evidence type="ECO:0000313" key="8">
    <source>
        <dbReference type="EMBL" id="KKR10572.1"/>
    </source>
</evidence>
<feature type="binding site" description="in other chain" evidence="5">
    <location>
        <position position="22"/>
    </location>
    <ligand>
        <name>dUMP</name>
        <dbReference type="ChEBI" id="CHEBI:246422"/>
        <note>ligand shared between dimeric partners</note>
    </ligand>
</feature>
<dbReference type="HAMAP" id="MF_00008">
    <property type="entry name" value="Thymidy_synth_bact"/>
    <property type="match status" value="1"/>
</dbReference>